<dbReference type="Pfam" id="PF00717">
    <property type="entry name" value="Peptidase_S24"/>
    <property type="match status" value="1"/>
</dbReference>
<dbReference type="Proteomes" id="UP000243002">
    <property type="component" value="Unassembled WGS sequence"/>
</dbReference>
<dbReference type="PANTHER" id="PTHR33516">
    <property type="entry name" value="LEXA REPRESSOR"/>
    <property type="match status" value="1"/>
</dbReference>
<name>A0A2P7N0K8_9CYAN</name>
<gene>
    <name evidence="2" type="ORF">C7K55_02675</name>
</gene>
<dbReference type="EMBL" id="PXXO01000002">
    <property type="protein sequence ID" value="PSJ07014.1"/>
    <property type="molecule type" value="Genomic_DNA"/>
</dbReference>
<evidence type="ECO:0000313" key="3">
    <source>
        <dbReference type="Proteomes" id="UP000243002"/>
    </source>
</evidence>
<reference evidence="2 3" key="1">
    <citation type="journal article" date="2018" name="Environ. Microbiol.">
        <title>Ecological and genomic features of two widespread freshwater picocyanobacteria.</title>
        <authorList>
            <person name="Cabello-Yeves P.J."/>
            <person name="Picazo A."/>
            <person name="Camacho A."/>
            <person name="Callieri C."/>
            <person name="Rosselli R."/>
            <person name="Roda-Garcia J.J."/>
            <person name="Coutinho F.H."/>
            <person name="Rodriguez-Valera F."/>
        </authorList>
    </citation>
    <scope>NUCLEOTIDE SEQUENCE [LARGE SCALE GENOMIC DNA]</scope>
    <source>
        <strain evidence="2 3">Tous</strain>
    </source>
</reference>
<protein>
    <recommendedName>
        <fullName evidence="1">Peptidase S24/S26A/S26B/S26C domain-containing protein</fullName>
    </recommendedName>
</protein>
<dbReference type="Gene3D" id="2.10.109.10">
    <property type="entry name" value="Umud Fragment, subunit A"/>
    <property type="match status" value="1"/>
</dbReference>
<evidence type="ECO:0000259" key="1">
    <source>
        <dbReference type="Pfam" id="PF00717"/>
    </source>
</evidence>
<dbReference type="InterPro" id="IPR036286">
    <property type="entry name" value="LexA/Signal_pep-like_sf"/>
</dbReference>
<accession>A0A2P7N0K8</accession>
<dbReference type="OrthoDB" id="9802364at2"/>
<dbReference type="InterPro" id="IPR039418">
    <property type="entry name" value="LexA-like"/>
</dbReference>
<organism evidence="2 3">
    <name type="scientific">Cyanobium usitatum str. Tous</name>
    <dbReference type="NCBI Taxonomy" id="2116684"/>
    <lineage>
        <taxon>Bacteria</taxon>
        <taxon>Bacillati</taxon>
        <taxon>Cyanobacteriota</taxon>
        <taxon>Cyanophyceae</taxon>
        <taxon>Synechococcales</taxon>
        <taxon>Prochlorococcaceae</taxon>
        <taxon>Cyanobium</taxon>
    </lineage>
</organism>
<sequence>MQAAGIDHGDLLIVDRGLEPRPGQIVVACLDGCFTLKRLVAHQGRLRLEAAHPAYPPLELDCFDGARIWAVALHAVRTLEPGWGVP</sequence>
<dbReference type="InterPro" id="IPR015927">
    <property type="entry name" value="Peptidase_S24_S26A/B/C"/>
</dbReference>
<dbReference type="CDD" id="cd06529">
    <property type="entry name" value="S24_LexA-like"/>
    <property type="match status" value="1"/>
</dbReference>
<proteinExistence type="predicted"/>
<dbReference type="SUPFAM" id="SSF51306">
    <property type="entry name" value="LexA/Signal peptidase"/>
    <property type="match status" value="1"/>
</dbReference>
<keyword evidence="3" id="KW-1185">Reference proteome</keyword>
<comment type="caution">
    <text evidence="2">The sequence shown here is derived from an EMBL/GenBank/DDBJ whole genome shotgun (WGS) entry which is preliminary data.</text>
</comment>
<dbReference type="InterPro" id="IPR050077">
    <property type="entry name" value="LexA_repressor"/>
</dbReference>
<evidence type="ECO:0000313" key="2">
    <source>
        <dbReference type="EMBL" id="PSJ07014.1"/>
    </source>
</evidence>
<dbReference type="AlphaFoldDB" id="A0A2P7N0K8"/>
<feature type="domain" description="Peptidase S24/S26A/S26B/S26C" evidence="1">
    <location>
        <begin position="1"/>
        <end position="71"/>
    </location>
</feature>
<dbReference type="PANTHER" id="PTHR33516:SF2">
    <property type="entry name" value="LEXA REPRESSOR-RELATED"/>
    <property type="match status" value="1"/>
</dbReference>